<dbReference type="PROSITE" id="PS50111">
    <property type="entry name" value="CHEMOTAXIS_TRANSDUC_2"/>
    <property type="match status" value="1"/>
</dbReference>
<dbReference type="PANTHER" id="PTHR43531:SF14">
    <property type="entry name" value="METHYL-ACCEPTING CHEMOTAXIS PROTEIN I-RELATED"/>
    <property type="match status" value="1"/>
</dbReference>
<dbReference type="Pfam" id="PF17201">
    <property type="entry name" value="Cache_3-Cache_2"/>
    <property type="match status" value="1"/>
</dbReference>
<keyword evidence="9" id="KW-1185">Reference proteome</keyword>
<dbReference type="PANTHER" id="PTHR43531">
    <property type="entry name" value="PROTEIN ICFG"/>
    <property type="match status" value="1"/>
</dbReference>
<dbReference type="InterPro" id="IPR004089">
    <property type="entry name" value="MCPsignal_dom"/>
</dbReference>
<evidence type="ECO:0000256" key="3">
    <source>
        <dbReference type="PROSITE-ProRule" id="PRU00284"/>
    </source>
</evidence>
<reference evidence="8 9" key="2">
    <citation type="journal article" date="2012" name="BMC Genomics">
        <title>The genome of Pelobacter carbinolicus reveals surprising metabolic capabilities and physiological features.</title>
        <authorList>
            <person name="Aklujkar M."/>
            <person name="Haveman S.A."/>
            <person name="Didonato R.Jr."/>
            <person name="Chertkov O."/>
            <person name="Han C.S."/>
            <person name="Land M.L."/>
            <person name="Brown P."/>
            <person name="Lovley D.R."/>
        </authorList>
    </citation>
    <scope>NUCLEOTIDE SEQUENCE [LARGE SCALE GENOMIC DNA]</scope>
    <source>
        <strain evidence="9">DSM 2380 / NBRC 103641 / GraBd1</strain>
    </source>
</reference>
<keyword evidence="5" id="KW-1133">Transmembrane helix</keyword>
<dbReference type="InterPro" id="IPR004090">
    <property type="entry name" value="Chemotax_Me-accpt_rcpt"/>
</dbReference>
<dbReference type="GO" id="GO:0007165">
    <property type="term" value="P:signal transduction"/>
    <property type="evidence" value="ECO:0007669"/>
    <property type="project" value="UniProtKB-KW"/>
</dbReference>
<dbReference type="STRING" id="338963.Pcar_1336"/>
<dbReference type="Gene3D" id="3.30.450.20">
    <property type="entry name" value="PAS domain"/>
    <property type="match status" value="1"/>
</dbReference>
<dbReference type="PRINTS" id="PR00260">
    <property type="entry name" value="CHEMTRNSDUCR"/>
</dbReference>
<dbReference type="InterPro" id="IPR003660">
    <property type="entry name" value="HAMP_dom"/>
</dbReference>
<dbReference type="Gene3D" id="6.10.340.10">
    <property type="match status" value="1"/>
</dbReference>
<keyword evidence="1" id="KW-0488">Methylation</keyword>
<dbReference type="SUPFAM" id="SSF103190">
    <property type="entry name" value="Sensory domain-like"/>
    <property type="match status" value="1"/>
</dbReference>
<dbReference type="InterPro" id="IPR051310">
    <property type="entry name" value="MCP_chemotaxis"/>
</dbReference>
<dbReference type="PROSITE" id="PS50885">
    <property type="entry name" value="HAMP"/>
    <property type="match status" value="1"/>
</dbReference>
<evidence type="ECO:0000313" key="8">
    <source>
        <dbReference type="EMBL" id="ABA88585.1"/>
    </source>
</evidence>
<comment type="similarity">
    <text evidence="2">Belongs to the methyl-accepting chemotaxis (MCP) protein family.</text>
</comment>
<keyword evidence="5" id="KW-0812">Transmembrane</keyword>
<dbReference type="GO" id="GO:0004888">
    <property type="term" value="F:transmembrane signaling receptor activity"/>
    <property type="evidence" value="ECO:0007669"/>
    <property type="project" value="InterPro"/>
</dbReference>
<evidence type="ECO:0000259" key="7">
    <source>
        <dbReference type="PROSITE" id="PS50885"/>
    </source>
</evidence>
<organism evidence="8 9">
    <name type="scientific">Syntrophotalea carbinolica (strain DSM 2380 / NBRC 103641 / GraBd1)</name>
    <name type="common">Pelobacter carbinolicus</name>
    <dbReference type="NCBI Taxonomy" id="338963"/>
    <lineage>
        <taxon>Bacteria</taxon>
        <taxon>Pseudomonadati</taxon>
        <taxon>Thermodesulfobacteriota</taxon>
        <taxon>Desulfuromonadia</taxon>
        <taxon>Desulfuromonadales</taxon>
        <taxon>Syntrophotaleaceae</taxon>
        <taxon>Syntrophotalea</taxon>
    </lineage>
</organism>
<dbReference type="HOGENOM" id="CLU_000445_107_12_7"/>
<dbReference type="InterPro" id="IPR033462">
    <property type="entry name" value="Cache_3-Cache_2"/>
</dbReference>
<keyword evidence="5" id="KW-0472">Membrane</keyword>
<dbReference type="RefSeq" id="WP_011341061.1">
    <property type="nucleotide sequence ID" value="NC_007498.2"/>
</dbReference>
<feature type="region of interest" description="Disordered" evidence="4">
    <location>
        <begin position="488"/>
        <end position="516"/>
    </location>
</feature>
<dbReference type="GO" id="GO:0006935">
    <property type="term" value="P:chemotaxis"/>
    <property type="evidence" value="ECO:0007669"/>
    <property type="project" value="InterPro"/>
</dbReference>
<accession>Q3A4X2</accession>
<evidence type="ECO:0000256" key="5">
    <source>
        <dbReference type="SAM" id="Phobius"/>
    </source>
</evidence>
<dbReference type="Pfam" id="PF00672">
    <property type="entry name" value="HAMP"/>
    <property type="match status" value="1"/>
</dbReference>
<evidence type="ECO:0000256" key="1">
    <source>
        <dbReference type="ARBA" id="ARBA00022481"/>
    </source>
</evidence>
<keyword evidence="3" id="KW-0807">Transducer</keyword>
<evidence type="ECO:0000256" key="2">
    <source>
        <dbReference type="ARBA" id="ARBA00029447"/>
    </source>
</evidence>
<sequence length="740" mass="79520">MKIQGKITVGGVILIVLTAISIVGVALYQKGVLQKQIDREIELMAEQEGAKVAQNIYLMSQAMAESVTKQVQANLNVAQELLDHAGGIALSDETVSWTAVNQFTKQKVAVDLPKMYVGGAWLGKNTQAEEVTPLVDKVYELVGGTATVFQRINDEGDMLRVATNVLKADGSRAIGTFIPRIHGGKPNPVIEAVLKGQTYIGRAFVVNDWYITAYKPIWNEDKSRVIGVLYFGEKQENVESLRKGILDIVVGRSGHVYVVGVSKDQKGRILLSKDKAVEGQNLLSAKDENASPYIKNIVEKAAELNSTSGRIETFVEKYVLKDADTGKSSTKLGVVSYYKPWDWAIVAEYDARDIEDLIAGVNSNLQVMEKWIVMIAVIAGACTVIGAALGGRAISKPLGQAVAMLNALEAGQLDQRLDIQGQDEIGELAMTMNRFADNLGDEILATFQRMSEGDFTFEATGMIKEPLANTNRALNDLMAQVQRASSQISSGSDQVADSSQALSQGATESASSMEQIADSMRELEAKTRDNADTAVQANALAAKARTVAETGKSQMEDMVSAMQDINASSRDISKIIKVIDEIAFQTNLLALNAAVEAARAGQHGKGFAVVAEEVRSLAARSAVAAKETAELIEGSVNKTEHGSELAGNAASALEQIVAEIARVTDLISGMAMSSQEQAEGIIQVNQGLTQIDAVTQQNTATSEENAAVAEQLSSQANVLEQLISQFKLKDQKQSNHLLLK</sequence>
<evidence type="ECO:0000256" key="4">
    <source>
        <dbReference type="SAM" id="MobiDB-lite"/>
    </source>
</evidence>
<evidence type="ECO:0000313" key="9">
    <source>
        <dbReference type="Proteomes" id="UP000002534"/>
    </source>
</evidence>
<dbReference type="SMART" id="SM00283">
    <property type="entry name" value="MA"/>
    <property type="match status" value="1"/>
</dbReference>
<feature type="compositionally biased region" description="Polar residues" evidence="4">
    <location>
        <begin position="488"/>
        <end position="514"/>
    </location>
</feature>
<dbReference type="SUPFAM" id="SSF58104">
    <property type="entry name" value="Methyl-accepting chemotaxis protein (MCP) signaling domain"/>
    <property type="match status" value="1"/>
</dbReference>
<dbReference type="GO" id="GO:0005886">
    <property type="term" value="C:plasma membrane"/>
    <property type="evidence" value="ECO:0007669"/>
    <property type="project" value="TreeGrafter"/>
</dbReference>
<feature type="domain" description="Methyl-accepting transducer" evidence="6">
    <location>
        <begin position="484"/>
        <end position="713"/>
    </location>
</feature>
<feature type="domain" description="HAMP" evidence="7">
    <location>
        <begin position="392"/>
        <end position="444"/>
    </location>
</feature>
<gene>
    <name evidence="8" type="primary">mcp36H-6</name>
    <name evidence="8" type="ordered locus">Pcar_1336</name>
</gene>
<proteinExistence type="inferred from homology"/>
<dbReference type="SMART" id="SM00304">
    <property type="entry name" value="HAMP"/>
    <property type="match status" value="1"/>
</dbReference>
<dbReference type="Proteomes" id="UP000002534">
    <property type="component" value="Chromosome"/>
</dbReference>
<name>Q3A4X2_SYNC1</name>
<dbReference type="CDD" id="cd06225">
    <property type="entry name" value="HAMP"/>
    <property type="match status" value="1"/>
</dbReference>
<dbReference type="KEGG" id="pca:Pcar_1336"/>
<dbReference type="InterPro" id="IPR029151">
    <property type="entry name" value="Sensor-like_sf"/>
</dbReference>
<feature type="transmembrane region" description="Helical" evidence="5">
    <location>
        <begin position="7"/>
        <end position="28"/>
    </location>
</feature>
<dbReference type="OrthoDB" id="9816383at2"/>
<evidence type="ECO:0000259" key="6">
    <source>
        <dbReference type="PROSITE" id="PS50111"/>
    </source>
</evidence>
<protein>
    <submittedName>
        <fullName evidence="8">Methyl-accepting chemotaxis sensory transducer, class 36H</fullName>
    </submittedName>
</protein>
<dbReference type="eggNOG" id="COG0840">
    <property type="taxonomic scope" value="Bacteria"/>
</dbReference>
<dbReference type="CDD" id="cd11386">
    <property type="entry name" value="MCP_signal"/>
    <property type="match status" value="1"/>
</dbReference>
<dbReference type="AlphaFoldDB" id="Q3A4X2"/>
<dbReference type="EMBL" id="CP000142">
    <property type="protein sequence ID" value="ABA88585.1"/>
    <property type="molecule type" value="Genomic_DNA"/>
</dbReference>
<dbReference type="Pfam" id="PF00015">
    <property type="entry name" value="MCPsignal"/>
    <property type="match status" value="1"/>
</dbReference>
<dbReference type="Gene3D" id="1.10.287.950">
    <property type="entry name" value="Methyl-accepting chemotaxis protein"/>
    <property type="match status" value="1"/>
</dbReference>
<reference evidence="9" key="1">
    <citation type="submission" date="2005-10" db="EMBL/GenBank/DDBJ databases">
        <title>Complete sequence of Pelobacter carbinolicus DSM 2380.</title>
        <authorList>
            <person name="Copeland A."/>
            <person name="Lucas S."/>
            <person name="Lapidus A."/>
            <person name="Barry K."/>
            <person name="Detter J.C."/>
            <person name="Glavina T."/>
            <person name="Hammon N."/>
            <person name="Israni S."/>
            <person name="Pitluck S."/>
            <person name="Chertkov O."/>
            <person name="Schmutz J."/>
            <person name="Larimer F."/>
            <person name="Land M."/>
            <person name="Kyrpides N."/>
            <person name="Ivanova N."/>
            <person name="Richardson P."/>
        </authorList>
    </citation>
    <scope>NUCLEOTIDE SEQUENCE [LARGE SCALE GENOMIC DNA]</scope>
    <source>
        <strain evidence="9">DSM 2380 / NBRC 103641 / GraBd1</strain>
    </source>
</reference>